<feature type="compositionally biased region" description="Polar residues" evidence="1">
    <location>
        <begin position="56"/>
        <end position="65"/>
    </location>
</feature>
<evidence type="ECO:0000313" key="2">
    <source>
        <dbReference type="EMBL" id="PQQ03983.1"/>
    </source>
</evidence>
<comment type="caution">
    <text evidence="2">The sequence shown here is derived from an EMBL/GenBank/DDBJ whole genome shotgun (WGS) entry which is preliminary data.</text>
</comment>
<accession>A0A314YC83</accession>
<dbReference type="AlphaFoldDB" id="A0A314YC83"/>
<keyword evidence="3" id="KW-1185">Reference proteome</keyword>
<feature type="region of interest" description="Disordered" evidence="1">
    <location>
        <begin position="56"/>
        <end position="94"/>
    </location>
</feature>
<feature type="compositionally biased region" description="Basic residues" evidence="1">
    <location>
        <begin position="78"/>
        <end position="94"/>
    </location>
</feature>
<organism evidence="2 3">
    <name type="scientific">Prunus yedoensis var. nudiflora</name>
    <dbReference type="NCBI Taxonomy" id="2094558"/>
    <lineage>
        <taxon>Eukaryota</taxon>
        <taxon>Viridiplantae</taxon>
        <taxon>Streptophyta</taxon>
        <taxon>Embryophyta</taxon>
        <taxon>Tracheophyta</taxon>
        <taxon>Spermatophyta</taxon>
        <taxon>Magnoliopsida</taxon>
        <taxon>eudicotyledons</taxon>
        <taxon>Gunneridae</taxon>
        <taxon>Pentapetalae</taxon>
        <taxon>rosids</taxon>
        <taxon>fabids</taxon>
        <taxon>Rosales</taxon>
        <taxon>Rosaceae</taxon>
        <taxon>Amygdaloideae</taxon>
        <taxon>Amygdaleae</taxon>
        <taxon>Prunus</taxon>
    </lineage>
</organism>
<dbReference type="EMBL" id="PJQY01001294">
    <property type="protein sequence ID" value="PQQ03983.1"/>
    <property type="molecule type" value="Genomic_DNA"/>
</dbReference>
<sequence>MPTKGSTVPSLLAQPRNIWLFYSPRGSSGWKWDNTNVKQAIVITTTPVITATLFTGATSSSSQPPNIAEVASQPSKSPAKRFKSPAKKLRPWMW</sequence>
<evidence type="ECO:0000256" key="1">
    <source>
        <dbReference type="SAM" id="MobiDB-lite"/>
    </source>
</evidence>
<proteinExistence type="predicted"/>
<reference evidence="2 3" key="1">
    <citation type="submission" date="2018-02" db="EMBL/GenBank/DDBJ databases">
        <title>Draft genome of wild Prunus yedoensis var. nudiflora.</title>
        <authorList>
            <person name="Baek S."/>
            <person name="Kim J.-H."/>
            <person name="Choi K."/>
            <person name="Kim G.-B."/>
            <person name="Cho A."/>
            <person name="Jang H."/>
            <person name="Shin C.-H."/>
            <person name="Yu H.-J."/>
            <person name="Mun J.-H."/>
        </authorList>
    </citation>
    <scope>NUCLEOTIDE SEQUENCE [LARGE SCALE GENOMIC DNA]</scope>
    <source>
        <strain evidence="3">cv. Jeju island</strain>
        <tissue evidence="2">Leaf</tissue>
    </source>
</reference>
<evidence type="ECO:0000313" key="3">
    <source>
        <dbReference type="Proteomes" id="UP000250321"/>
    </source>
</evidence>
<name>A0A314YC83_PRUYE</name>
<dbReference type="Proteomes" id="UP000250321">
    <property type="component" value="Unassembled WGS sequence"/>
</dbReference>
<gene>
    <name evidence="2" type="ORF">Pyn_19348</name>
</gene>
<protein>
    <submittedName>
        <fullName evidence="2">Uncharacterized protein</fullName>
    </submittedName>
</protein>